<dbReference type="AlphaFoldDB" id="A0A9P4YTE4"/>
<evidence type="ECO:0000256" key="2">
    <source>
        <dbReference type="ARBA" id="ARBA00022692"/>
    </source>
</evidence>
<feature type="domain" description="Fatty acid hydroxylase" evidence="5">
    <location>
        <begin position="183"/>
        <end position="329"/>
    </location>
</feature>
<evidence type="ECO:0000313" key="6">
    <source>
        <dbReference type="EMBL" id="KAF4120674.1"/>
    </source>
</evidence>
<accession>A0A9P4YTE4</accession>
<keyword evidence="7" id="KW-1185">Reference proteome</keyword>
<dbReference type="GO" id="GO:0008610">
    <property type="term" value="P:lipid biosynthetic process"/>
    <property type="evidence" value="ECO:0007669"/>
    <property type="project" value="InterPro"/>
</dbReference>
<dbReference type="GeneID" id="55968907"/>
<dbReference type="InterPro" id="IPR050307">
    <property type="entry name" value="Sterol_Desaturase_Related"/>
</dbReference>
<evidence type="ECO:0000259" key="5">
    <source>
        <dbReference type="Pfam" id="PF04116"/>
    </source>
</evidence>
<comment type="caution">
    <text evidence="6">The sequence shown here is derived from an EMBL/GenBank/DDBJ whole genome shotgun (WGS) entry which is preliminary data.</text>
</comment>
<dbReference type="GO" id="GO:0016491">
    <property type="term" value="F:oxidoreductase activity"/>
    <property type="evidence" value="ECO:0007669"/>
    <property type="project" value="InterPro"/>
</dbReference>
<dbReference type="GO" id="GO:0005506">
    <property type="term" value="F:iron ion binding"/>
    <property type="evidence" value="ECO:0007669"/>
    <property type="project" value="InterPro"/>
</dbReference>
<name>A0A9P4YTE4_9HYPO</name>
<comment type="subcellular location">
    <subcellularLocation>
        <location evidence="1">Membrane</location>
    </subcellularLocation>
</comment>
<keyword evidence="4" id="KW-0472">Membrane</keyword>
<gene>
    <name evidence="6" type="ORF">GMORB2_2677</name>
</gene>
<evidence type="ECO:0000256" key="1">
    <source>
        <dbReference type="ARBA" id="ARBA00004370"/>
    </source>
</evidence>
<evidence type="ECO:0000313" key="7">
    <source>
        <dbReference type="Proteomes" id="UP000749293"/>
    </source>
</evidence>
<dbReference type="InterPro" id="IPR006694">
    <property type="entry name" value="Fatty_acid_hydroxylase"/>
</dbReference>
<dbReference type="Proteomes" id="UP000749293">
    <property type="component" value="Unassembled WGS sequence"/>
</dbReference>
<dbReference type="EMBL" id="JAANYQ010000015">
    <property type="protein sequence ID" value="KAF4120674.1"/>
    <property type="molecule type" value="Genomic_DNA"/>
</dbReference>
<dbReference type="PANTHER" id="PTHR11863">
    <property type="entry name" value="STEROL DESATURASE"/>
    <property type="match status" value="1"/>
</dbReference>
<dbReference type="RefSeq" id="XP_035319326.1">
    <property type="nucleotide sequence ID" value="XM_035464656.1"/>
</dbReference>
<protein>
    <submittedName>
        <fullName evidence="6">Sterol desaturase/sphingolipid hydroxylase, fatty acid hydroxylase superfamily</fullName>
    </submittedName>
</protein>
<dbReference type="Pfam" id="PF04116">
    <property type="entry name" value="FA_hydroxylase"/>
    <property type="match status" value="1"/>
</dbReference>
<keyword evidence="3" id="KW-1133">Transmembrane helix</keyword>
<evidence type="ECO:0000256" key="3">
    <source>
        <dbReference type="ARBA" id="ARBA00022989"/>
    </source>
</evidence>
<dbReference type="GO" id="GO:0016020">
    <property type="term" value="C:membrane"/>
    <property type="evidence" value="ECO:0007669"/>
    <property type="project" value="UniProtKB-SubCell"/>
</dbReference>
<proteinExistence type="predicted"/>
<reference evidence="6" key="1">
    <citation type="submission" date="2020-03" db="EMBL/GenBank/DDBJ databases">
        <title>Site-based positive gene gene selection in Geosmithia morbida across the United States reveals a broad range of putative effectors and factors for local host and environmental adapation.</title>
        <authorList>
            <person name="Onufrak A."/>
            <person name="Murdoch R.W."/>
            <person name="Gazis R."/>
            <person name="Huff M."/>
            <person name="Staton M."/>
            <person name="Klingeman W."/>
            <person name="Hadziabdic D."/>
        </authorList>
    </citation>
    <scope>NUCLEOTIDE SEQUENCE</scope>
    <source>
        <strain evidence="6">1262</strain>
    </source>
</reference>
<evidence type="ECO:0000256" key="4">
    <source>
        <dbReference type="ARBA" id="ARBA00023136"/>
    </source>
</evidence>
<organism evidence="6 7">
    <name type="scientific">Geosmithia morbida</name>
    <dbReference type="NCBI Taxonomy" id="1094350"/>
    <lineage>
        <taxon>Eukaryota</taxon>
        <taxon>Fungi</taxon>
        <taxon>Dikarya</taxon>
        <taxon>Ascomycota</taxon>
        <taxon>Pezizomycotina</taxon>
        <taxon>Sordariomycetes</taxon>
        <taxon>Hypocreomycetidae</taxon>
        <taxon>Hypocreales</taxon>
        <taxon>Bionectriaceae</taxon>
        <taxon>Geosmithia</taxon>
    </lineage>
</organism>
<keyword evidence="2" id="KW-0812">Transmembrane</keyword>
<dbReference type="OrthoDB" id="6354873at2759"/>
<sequence>MATTAKMRNPKDSMKSDWYTALPRDQWTWHHWFYHYTGVYKEGVETPVPIYQKTERVPYVSDWTTHGWITAHIATTIFLNHLYVVYTGHNLSAVAAFFFYSLAFKITAIHEMRALRYVGHMTGYLDGDAHARDGVPNVGVEKVVWSLLSTSTFRPIFTLFLSWRTAQAPADANWLLVPLETGLYIVTLDFWFYWYHRLMHEVDWLWRFHRTHHLTKHPNPLLTLYADTVQELFDVAGIPLMSYFSLKAVGLPMGFYEWWFAHQFVMFTELVGHSGLRIVLWPPNPLNPLIRLFGLELIIEDHDIHHRKGWKRSGNYGKQTRIWDSLFGTNLGRIECQDSNIDWKGEPVSIPMFFRSFT</sequence>